<reference evidence="1" key="1">
    <citation type="submission" date="2020-10" db="EMBL/GenBank/DDBJ databases">
        <authorList>
            <person name="Hahn C.J."/>
            <person name="Laso-Perez R."/>
            <person name="Vulcano F."/>
            <person name="Vaziourakis K.-M."/>
            <person name="Stokke R."/>
            <person name="Steen I.H."/>
            <person name="Teske A."/>
            <person name="Boetius A."/>
            <person name="Liebeke M."/>
            <person name="Amann R."/>
            <person name="Knittel K."/>
        </authorList>
    </citation>
    <scope>NUCLEOTIDE SEQUENCE</scope>
    <source>
        <strain evidence="1">Gfbio:e3339647-f889-4370-9287-4fb5cb688e4c:AG392O15_GoMArc1</strain>
    </source>
</reference>
<protein>
    <submittedName>
        <fullName evidence="1">Uncharacterized protein</fullName>
    </submittedName>
</protein>
<gene>
    <name evidence="1" type="ORF">CHKLHMKO_00576</name>
</gene>
<organism evidence="1 2">
    <name type="scientific">Candidatus Argoarchaeum ethanivorans</name>
    <dbReference type="NCBI Taxonomy" id="2608793"/>
    <lineage>
        <taxon>Archaea</taxon>
        <taxon>Methanobacteriati</taxon>
        <taxon>Methanobacteriota</taxon>
        <taxon>Stenosarchaea group</taxon>
        <taxon>Methanomicrobia</taxon>
        <taxon>Methanosarcinales</taxon>
        <taxon>Methanosarcinales incertae sedis</taxon>
        <taxon>GOM Arc I cluster</taxon>
        <taxon>Candidatus Argoarchaeum</taxon>
    </lineage>
</organism>
<accession>A0A811TE21</accession>
<sequence>MVSLAIMVTAKPPFLKQSVMHFLMHYLTLNAIFFEEVQKPVVWRFLLSQTMTSATFSHERLEEVRYNL</sequence>
<dbReference type="EMBL" id="CAJHIO010000047">
    <property type="protein sequence ID" value="CAD6493913.1"/>
    <property type="molecule type" value="Genomic_DNA"/>
</dbReference>
<comment type="caution">
    <text evidence="1">The sequence shown here is derived from an EMBL/GenBank/DDBJ whole genome shotgun (WGS) entry which is preliminary data.</text>
</comment>
<name>A0A811TE21_9EURY</name>
<evidence type="ECO:0000313" key="2">
    <source>
        <dbReference type="Proteomes" id="UP000610373"/>
    </source>
</evidence>
<evidence type="ECO:0000313" key="1">
    <source>
        <dbReference type="EMBL" id="CAD6493913.1"/>
    </source>
</evidence>
<proteinExistence type="predicted"/>
<dbReference type="AlphaFoldDB" id="A0A811TE21"/>
<dbReference type="Proteomes" id="UP000610373">
    <property type="component" value="Unassembled WGS sequence"/>
</dbReference>